<evidence type="ECO:0008006" key="3">
    <source>
        <dbReference type="Google" id="ProtNLM"/>
    </source>
</evidence>
<organism evidence="2">
    <name type="scientific">Halobacterium sp. NMX12-1</name>
    <dbReference type="NCBI Taxonomy" id="3166650"/>
    <lineage>
        <taxon>Archaea</taxon>
        <taxon>Methanobacteriati</taxon>
        <taxon>Methanobacteriota</taxon>
        <taxon>Stenosarchaea group</taxon>
        <taxon>Halobacteria</taxon>
        <taxon>Halobacteriales</taxon>
        <taxon>Halobacteriaceae</taxon>
        <taxon>Halobacterium</taxon>
    </lineage>
</organism>
<dbReference type="KEGG" id="hanx:ABSL23_09075"/>
<dbReference type="GeneID" id="91109298"/>
<keyword evidence="1" id="KW-1133">Transmembrane helix</keyword>
<gene>
    <name evidence="2" type="ORF">ABSL23_09075</name>
</gene>
<evidence type="ECO:0000256" key="1">
    <source>
        <dbReference type="SAM" id="Phobius"/>
    </source>
</evidence>
<reference evidence="2" key="1">
    <citation type="submission" date="2024-06" db="EMBL/GenBank/DDBJ databases">
        <title>Genome Sequence of an extremely halophilic archaeon isolated from Permian era halite, Salado Formation, Carlsbad, New Mexico: Halobacterium sp. strain NMX12-1.</title>
        <authorList>
            <person name="Sotoa L."/>
            <person name="DasSarma P."/>
            <person name="Anton B.P."/>
            <person name="Vincze T."/>
            <person name="Verma I."/>
            <person name="Eralp B."/>
            <person name="Powers D.W."/>
            <person name="Dozier B.L."/>
            <person name="Roberts R.J."/>
            <person name="DasSarma S."/>
        </authorList>
    </citation>
    <scope>NUCLEOTIDE SEQUENCE</scope>
    <source>
        <strain evidence="2">NMX12-1</strain>
    </source>
</reference>
<protein>
    <recommendedName>
        <fullName evidence="3">Secreted glycoprotein</fullName>
    </recommendedName>
</protein>
<dbReference type="RefSeq" id="WP_143416408.1">
    <property type="nucleotide sequence ID" value="NZ_CP159204.1"/>
</dbReference>
<dbReference type="InterPro" id="IPR055690">
    <property type="entry name" value="DUF7266"/>
</dbReference>
<feature type="transmembrane region" description="Helical" evidence="1">
    <location>
        <begin position="16"/>
        <end position="37"/>
    </location>
</feature>
<keyword evidence="1" id="KW-0812">Transmembrane</keyword>
<dbReference type="Pfam" id="PF23928">
    <property type="entry name" value="DUF7266"/>
    <property type="match status" value="1"/>
</dbReference>
<dbReference type="AlphaFoldDB" id="A0AAU8CBH6"/>
<sequence length="151" mass="15821">MADVSLRRDDRGVSTALGYVLNIGVAAILVTMLLFSAGSLVETQRDRAVETELRVVGDRVAADLAAADTLARASDGGSVRYAVEAPPRVAGVAYDVRVNESGNDTVVLDADRSDVTVTVEFQTETPVENATVSGGDFAVGYDGDQLEVEDA</sequence>
<keyword evidence="1" id="KW-0472">Membrane</keyword>
<dbReference type="EMBL" id="CP159204">
    <property type="protein sequence ID" value="XCF15400.1"/>
    <property type="molecule type" value="Genomic_DNA"/>
</dbReference>
<accession>A0AAU8CBH6</accession>
<proteinExistence type="predicted"/>
<name>A0AAU8CBH6_9EURY</name>
<evidence type="ECO:0000313" key="2">
    <source>
        <dbReference type="EMBL" id="XCF15400.1"/>
    </source>
</evidence>